<organism evidence="4 5">
    <name type="scientific">Paenibacillus donghaensis</name>
    <dbReference type="NCBI Taxonomy" id="414771"/>
    <lineage>
        <taxon>Bacteria</taxon>
        <taxon>Bacillati</taxon>
        <taxon>Bacillota</taxon>
        <taxon>Bacilli</taxon>
        <taxon>Bacillales</taxon>
        <taxon>Paenibacillaceae</taxon>
        <taxon>Paenibacillus</taxon>
    </lineage>
</organism>
<feature type="domain" description="SGNH hydrolase-type esterase" evidence="3">
    <location>
        <begin position="187"/>
        <end position="364"/>
    </location>
</feature>
<keyword evidence="2" id="KW-0378">Hydrolase</keyword>
<reference evidence="4 5" key="1">
    <citation type="submission" date="2017-06" db="EMBL/GenBank/DDBJ databases">
        <title>Complete genome sequence of Paenibacillus donghaensis KCTC 13049T isolated from East Sea sediment, South Korea.</title>
        <authorList>
            <person name="Jung B.K."/>
            <person name="Hong S.-J."/>
            <person name="Shin J.-H."/>
        </authorList>
    </citation>
    <scope>NUCLEOTIDE SEQUENCE [LARGE SCALE GENOMIC DNA]</scope>
    <source>
        <strain evidence="4 5">KCTC 13049</strain>
    </source>
</reference>
<dbReference type="EMBL" id="CP021780">
    <property type="protein sequence ID" value="ASA21604.1"/>
    <property type="molecule type" value="Genomic_DNA"/>
</dbReference>
<dbReference type="InterPro" id="IPR036514">
    <property type="entry name" value="SGNH_hydro_sf"/>
</dbReference>
<name>A0A2Z2K8G4_9BACL</name>
<dbReference type="AlphaFoldDB" id="A0A2Z2K8G4"/>
<dbReference type="PANTHER" id="PTHR43695">
    <property type="entry name" value="PUTATIVE (AFU_ORTHOLOGUE AFUA_2G17250)-RELATED"/>
    <property type="match status" value="1"/>
</dbReference>
<protein>
    <recommendedName>
        <fullName evidence="3">SGNH hydrolase-type esterase domain-containing protein</fullName>
    </recommendedName>
</protein>
<dbReference type="SUPFAM" id="SSF52266">
    <property type="entry name" value="SGNH hydrolase"/>
    <property type="match status" value="1"/>
</dbReference>
<dbReference type="InterPro" id="IPR013830">
    <property type="entry name" value="SGNH_hydro"/>
</dbReference>
<dbReference type="PANTHER" id="PTHR43695:SF1">
    <property type="entry name" value="RHAMNOGALACTURONAN ACETYLESTERASE"/>
    <property type="match status" value="1"/>
</dbReference>
<dbReference type="RefSeq" id="WP_087915613.1">
    <property type="nucleotide sequence ID" value="NZ_CP021780.1"/>
</dbReference>
<dbReference type="Gene3D" id="3.40.50.1110">
    <property type="entry name" value="SGNH hydrolase"/>
    <property type="match status" value="1"/>
</dbReference>
<dbReference type="Proteomes" id="UP000249890">
    <property type="component" value="Chromosome"/>
</dbReference>
<evidence type="ECO:0000313" key="5">
    <source>
        <dbReference type="Proteomes" id="UP000249890"/>
    </source>
</evidence>
<evidence type="ECO:0000313" key="4">
    <source>
        <dbReference type="EMBL" id="ASA21604.1"/>
    </source>
</evidence>
<evidence type="ECO:0000259" key="3">
    <source>
        <dbReference type="Pfam" id="PF13472"/>
    </source>
</evidence>
<dbReference type="InterPro" id="IPR037459">
    <property type="entry name" value="RhgT-like"/>
</dbReference>
<accession>A0A2Z2K8G4</accession>
<proteinExistence type="inferred from homology"/>
<comment type="similarity">
    <text evidence="1">Belongs to the 'GDSL' lipolytic enzyme family.</text>
</comment>
<evidence type="ECO:0000256" key="1">
    <source>
        <dbReference type="ARBA" id="ARBA00008668"/>
    </source>
</evidence>
<dbReference type="GO" id="GO:0016787">
    <property type="term" value="F:hydrolase activity"/>
    <property type="evidence" value="ECO:0007669"/>
    <property type="project" value="UniProtKB-KW"/>
</dbReference>
<sequence>MYSRTYTFSGHLSDKVIHLPAEYMFQEEAGGGFIPYTEPFGKGMDRFKDYAGWYPYPKAEQARERIELLHTEYGVELHEEGWPLRFRAVVPEPGVYAVKIQIAGGEEGISRLNLYSGRRNLARRDICIAPGEVFTYQYKVHICDYIPVVGQPPRSDLSVYITVSGTLARLSEVSIEQSEAPTLFLGGDSIVADYAVQYPYNPLISGGSWGQHLLQYFNGTAVDNQAHGGMTTNCFREDGHWEIINRRIRPGDVFMFQFGHNDQKRRSLAAFTGYSANLRWYVHQVRSKGAIPVIVTSLSRIPGKDEQGWYDLLEDHAEACRRVGREWQVPVIDLHEYSFQLFCQMGRDSLKGYFKDEAHTNDYGAVLMAEFIASEIKRQSIEPLCRLMNELGPAPWVPDESLRPPAQLSPLDLPEVPILPMDLPELPYADCVGIKELDGLKEAMVDGLLDPTLKYFHPYAEMPRGQFAFVFLKAAPYPKRPYQGRYCDVYKYEFDAANIQAMIDGGLIDQSTTPDERFRPDDALTGGECISVIILHLYEASGRNYSLAACERQAQSLGLLWEGYGRGKKVNRADCVTALVRMMKLAKLEGRILN</sequence>
<dbReference type="Pfam" id="PF13472">
    <property type="entry name" value="Lipase_GDSL_2"/>
    <property type="match status" value="1"/>
</dbReference>
<keyword evidence="5" id="KW-1185">Reference proteome</keyword>
<dbReference type="KEGG" id="pdh:B9T62_12990"/>
<dbReference type="OrthoDB" id="9807041at2"/>
<dbReference type="CDD" id="cd01821">
    <property type="entry name" value="Rhamnogalacturan_acetylesterase_like"/>
    <property type="match status" value="1"/>
</dbReference>
<gene>
    <name evidence="4" type="ORF">B9T62_12990</name>
</gene>
<evidence type="ECO:0000256" key="2">
    <source>
        <dbReference type="ARBA" id="ARBA00022801"/>
    </source>
</evidence>